<comment type="caution">
    <text evidence="5">The sequence shown here is derived from an EMBL/GenBank/DDBJ whole genome shotgun (WGS) entry which is preliminary data.</text>
</comment>
<evidence type="ECO:0000256" key="1">
    <source>
        <dbReference type="ARBA" id="ARBA00010333"/>
    </source>
</evidence>
<dbReference type="EMBL" id="JBFTEG010000018">
    <property type="protein sequence ID" value="MEX6504020.1"/>
    <property type="molecule type" value="Genomic_DNA"/>
</dbReference>
<evidence type="ECO:0000256" key="3">
    <source>
        <dbReference type="SAM" id="SignalP"/>
    </source>
</evidence>
<gene>
    <name evidence="5" type="ORF">AB5S05_18305</name>
</gene>
<dbReference type="Proteomes" id="UP001560296">
    <property type="component" value="Unassembled WGS sequence"/>
</dbReference>
<proteinExistence type="inferred from homology"/>
<dbReference type="Gene3D" id="3.40.190.10">
    <property type="entry name" value="Periplasmic binding protein-like II"/>
    <property type="match status" value="2"/>
</dbReference>
<name>A0ABV3YZN0_9PSED</name>
<dbReference type="PANTHER" id="PTHR35936:SF25">
    <property type="entry name" value="ABC TRANSPORTER SUBSTRATE-BINDING PROTEIN"/>
    <property type="match status" value="1"/>
</dbReference>
<feature type="signal peptide" evidence="3">
    <location>
        <begin position="1"/>
        <end position="22"/>
    </location>
</feature>
<protein>
    <submittedName>
        <fullName evidence="5">Substrate-binding periplasmic protein</fullName>
    </submittedName>
</protein>
<evidence type="ECO:0000256" key="2">
    <source>
        <dbReference type="ARBA" id="ARBA00022729"/>
    </source>
</evidence>
<accession>A0ABV3YZN0</accession>
<organism evidence="5 6">
    <name type="scientific">Pseudomonas zhanjiangensis</name>
    <dbReference type="NCBI Taxonomy" id="3239015"/>
    <lineage>
        <taxon>Bacteria</taxon>
        <taxon>Pseudomonadati</taxon>
        <taxon>Pseudomonadota</taxon>
        <taxon>Gammaproteobacteria</taxon>
        <taxon>Pseudomonadales</taxon>
        <taxon>Pseudomonadaceae</taxon>
        <taxon>Pseudomonas</taxon>
    </lineage>
</organism>
<evidence type="ECO:0000259" key="4">
    <source>
        <dbReference type="SMART" id="SM00062"/>
    </source>
</evidence>
<keyword evidence="6" id="KW-1185">Reference proteome</keyword>
<sequence length="251" mass="28003">MPTPRLVRAVLFSLSLSMPVMAGAETVRLANGEWAPYMSQTLRHAGVMSHIVEEAFARQGIQVEYSFSPWKRAYEDARHGRADGTLIWGRTDEREAEFLLSDPVIELNTVLFYATDQGFDWSDTASLSDKTLGGVIGYSYGVDAEERAGLLKIERIAVPEGNYAKLLQGRIDAVLEDLDVGLDSIAKLGLGDKITYHPKPILERPYFLLMNRINPANPAYLEAFNKGLKALRADGSYRRMLDASRAGEYRQ</sequence>
<dbReference type="InterPro" id="IPR001638">
    <property type="entry name" value="Solute-binding_3/MltF_N"/>
</dbReference>
<feature type="domain" description="Solute-binding protein family 3/N-terminal" evidence="4">
    <location>
        <begin position="41"/>
        <end position="244"/>
    </location>
</feature>
<dbReference type="RefSeq" id="WP_369288960.1">
    <property type="nucleotide sequence ID" value="NZ_JBFTEG010000018.1"/>
</dbReference>
<dbReference type="Pfam" id="PF00497">
    <property type="entry name" value="SBP_bac_3"/>
    <property type="match status" value="1"/>
</dbReference>
<keyword evidence="2 3" id="KW-0732">Signal</keyword>
<dbReference type="SMART" id="SM00062">
    <property type="entry name" value="PBPb"/>
    <property type="match status" value="1"/>
</dbReference>
<dbReference type="SUPFAM" id="SSF53850">
    <property type="entry name" value="Periplasmic binding protein-like II"/>
    <property type="match status" value="1"/>
</dbReference>
<evidence type="ECO:0000313" key="5">
    <source>
        <dbReference type="EMBL" id="MEX6504020.1"/>
    </source>
</evidence>
<evidence type="ECO:0000313" key="6">
    <source>
        <dbReference type="Proteomes" id="UP001560296"/>
    </source>
</evidence>
<reference evidence="5 6" key="1">
    <citation type="submission" date="2024-07" db="EMBL/GenBank/DDBJ databases">
        <authorList>
            <person name="Li M."/>
        </authorList>
    </citation>
    <scope>NUCLEOTIDE SEQUENCE [LARGE SCALE GENOMIC DNA]</scope>
    <source>
        <strain evidence="5 6">25A3E</strain>
    </source>
</reference>
<dbReference type="PANTHER" id="PTHR35936">
    <property type="entry name" value="MEMBRANE-BOUND LYTIC MUREIN TRANSGLYCOSYLASE F"/>
    <property type="match status" value="1"/>
</dbReference>
<comment type="similarity">
    <text evidence="1">Belongs to the bacterial solute-binding protein 3 family.</text>
</comment>
<feature type="chain" id="PRO_5045689957" evidence="3">
    <location>
        <begin position="23"/>
        <end position="251"/>
    </location>
</feature>